<dbReference type="STRING" id="1576369.SAMN05421753_11079"/>
<evidence type="ECO:0000313" key="1">
    <source>
        <dbReference type="EMBL" id="SFI55998.1"/>
    </source>
</evidence>
<dbReference type="Proteomes" id="UP000199518">
    <property type="component" value="Unassembled WGS sequence"/>
</dbReference>
<evidence type="ECO:0000313" key="2">
    <source>
        <dbReference type="Proteomes" id="UP000199518"/>
    </source>
</evidence>
<proteinExistence type="predicted"/>
<sequence>MSSSTHPHLGPCPICEQGQIRAARCPDCQGWVALCDECEAIWSDPRQFKTTKPTAQHPTCPHCGTTVEKWKFPNEQQLVRYGLEDMIVNRGAKSGPNS</sequence>
<keyword evidence="2" id="KW-1185">Reference proteome</keyword>
<reference evidence="2" key="1">
    <citation type="submission" date="2016-10" db="EMBL/GenBank/DDBJ databases">
        <authorList>
            <person name="Varghese N."/>
            <person name="Submissions S."/>
        </authorList>
    </citation>
    <scope>NUCLEOTIDE SEQUENCE [LARGE SCALE GENOMIC DNA]</scope>
    <source>
        <strain evidence="2">DSM 26348</strain>
    </source>
</reference>
<dbReference type="EMBL" id="FOQD01000010">
    <property type="protein sequence ID" value="SFI55998.1"/>
    <property type="molecule type" value="Genomic_DNA"/>
</dbReference>
<name>A0A1I3J7N5_9PLAN</name>
<gene>
    <name evidence="1" type="ORF">SAMN05421753_11079</name>
</gene>
<organism evidence="1 2">
    <name type="scientific">Planctomicrobium piriforme</name>
    <dbReference type="NCBI Taxonomy" id="1576369"/>
    <lineage>
        <taxon>Bacteria</taxon>
        <taxon>Pseudomonadati</taxon>
        <taxon>Planctomycetota</taxon>
        <taxon>Planctomycetia</taxon>
        <taxon>Planctomycetales</taxon>
        <taxon>Planctomycetaceae</taxon>
        <taxon>Planctomicrobium</taxon>
    </lineage>
</organism>
<dbReference type="OrthoDB" id="287438at2"/>
<accession>A0A1I3J7N5</accession>
<protein>
    <submittedName>
        <fullName evidence="1">Uncharacterized protein</fullName>
    </submittedName>
</protein>
<dbReference type="RefSeq" id="WP_092051141.1">
    <property type="nucleotide sequence ID" value="NZ_FOQD01000010.1"/>
</dbReference>
<dbReference type="AlphaFoldDB" id="A0A1I3J7N5"/>